<evidence type="ECO:0000313" key="1">
    <source>
        <dbReference type="EMBL" id="KAI8441352.1"/>
    </source>
</evidence>
<accession>A0ACC0KXZ1</accession>
<keyword evidence="2" id="KW-1185">Reference proteome</keyword>
<proteinExistence type="predicted"/>
<organism evidence="1 2">
    <name type="scientific">Choristoneura fumiferana</name>
    <name type="common">Spruce budworm moth</name>
    <name type="synonym">Archips fumiferana</name>
    <dbReference type="NCBI Taxonomy" id="7141"/>
    <lineage>
        <taxon>Eukaryota</taxon>
        <taxon>Metazoa</taxon>
        <taxon>Ecdysozoa</taxon>
        <taxon>Arthropoda</taxon>
        <taxon>Hexapoda</taxon>
        <taxon>Insecta</taxon>
        <taxon>Pterygota</taxon>
        <taxon>Neoptera</taxon>
        <taxon>Endopterygota</taxon>
        <taxon>Lepidoptera</taxon>
        <taxon>Glossata</taxon>
        <taxon>Ditrysia</taxon>
        <taxon>Tortricoidea</taxon>
        <taxon>Tortricidae</taxon>
        <taxon>Tortricinae</taxon>
        <taxon>Choristoneura</taxon>
    </lineage>
</organism>
<protein>
    <submittedName>
        <fullName evidence="1">Uncharacterized protein</fullName>
    </submittedName>
</protein>
<sequence length="149" mass="14032">MSPFVVLALFAQACLIQSVMSQQCGCGQISYGYSPAPISIGCSNMGGSGLSLGNIGLSNFGSNSGVSSLGSNSGVSSLGSQVLSSVSSASCGSYGGVGTGQVGVAGDIGVGGNTVVVGSVPVLGSVDFSGTVPASGSVSISGQCGCGCQ</sequence>
<comment type="caution">
    <text evidence="1">The sequence shown here is derived from an EMBL/GenBank/DDBJ whole genome shotgun (WGS) entry which is preliminary data.</text>
</comment>
<dbReference type="EMBL" id="CM046127">
    <property type="protein sequence ID" value="KAI8441352.1"/>
    <property type="molecule type" value="Genomic_DNA"/>
</dbReference>
<gene>
    <name evidence="1" type="ORF">MSG28_014969</name>
</gene>
<reference evidence="1 2" key="1">
    <citation type="journal article" date="2022" name="Genome Biol. Evol.">
        <title>The Spruce Budworm Genome: Reconstructing the Evolutionary History of Antifreeze Proteins.</title>
        <authorList>
            <person name="Beliveau C."/>
            <person name="Gagne P."/>
            <person name="Picq S."/>
            <person name="Vernygora O."/>
            <person name="Keeling C.I."/>
            <person name="Pinkney K."/>
            <person name="Doucet D."/>
            <person name="Wen F."/>
            <person name="Johnston J.S."/>
            <person name="Maaroufi H."/>
            <person name="Boyle B."/>
            <person name="Laroche J."/>
            <person name="Dewar K."/>
            <person name="Juretic N."/>
            <person name="Blackburn G."/>
            <person name="Nisole A."/>
            <person name="Brunet B."/>
            <person name="Brandao M."/>
            <person name="Lumley L."/>
            <person name="Duan J."/>
            <person name="Quan G."/>
            <person name="Lucarotti C.J."/>
            <person name="Roe A.D."/>
            <person name="Sperling F.A.H."/>
            <person name="Levesque R.C."/>
            <person name="Cusson M."/>
        </authorList>
    </citation>
    <scope>NUCLEOTIDE SEQUENCE [LARGE SCALE GENOMIC DNA]</scope>
    <source>
        <strain evidence="1">Glfc:IPQL:Cfum</strain>
    </source>
</reference>
<dbReference type="Proteomes" id="UP001064048">
    <property type="component" value="Chromosome 27"/>
</dbReference>
<name>A0ACC0KXZ1_CHOFU</name>
<evidence type="ECO:0000313" key="2">
    <source>
        <dbReference type="Proteomes" id="UP001064048"/>
    </source>
</evidence>